<evidence type="ECO:0000313" key="1">
    <source>
        <dbReference type="EMBL" id="GJD95530.1"/>
    </source>
</evidence>
<evidence type="ECO:0000313" key="2">
    <source>
        <dbReference type="Proteomes" id="UP001055125"/>
    </source>
</evidence>
<dbReference type="Proteomes" id="UP001055125">
    <property type="component" value="Unassembled WGS sequence"/>
</dbReference>
<reference evidence="1" key="2">
    <citation type="submission" date="2021-08" db="EMBL/GenBank/DDBJ databases">
        <authorList>
            <person name="Tani A."/>
            <person name="Ola A."/>
            <person name="Ogura Y."/>
            <person name="Katsura K."/>
            <person name="Hayashi T."/>
        </authorList>
    </citation>
    <scope>NUCLEOTIDE SEQUENCE</scope>
    <source>
        <strain evidence="1">DSM 19015</strain>
    </source>
</reference>
<gene>
    <name evidence="1" type="ORF">OCOJLMKI_2743</name>
</gene>
<organism evidence="1 2">
    <name type="scientific">Methylobacterium iners</name>
    <dbReference type="NCBI Taxonomy" id="418707"/>
    <lineage>
        <taxon>Bacteria</taxon>
        <taxon>Pseudomonadati</taxon>
        <taxon>Pseudomonadota</taxon>
        <taxon>Alphaproteobacteria</taxon>
        <taxon>Hyphomicrobiales</taxon>
        <taxon>Methylobacteriaceae</taxon>
        <taxon>Methylobacterium</taxon>
    </lineage>
</organism>
<protein>
    <recommendedName>
        <fullName evidence="3">DUF4160 domain-containing protein</fullName>
    </recommendedName>
</protein>
<dbReference type="InterPro" id="IPR025427">
    <property type="entry name" value="DUF4160"/>
</dbReference>
<reference evidence="1" key="1">
    <citation type="journal article" date="2021" name="Front. Microbiol.">
        <title>Comprehensive Comparative Genomics and Phenotyping of Methylobacterium Species.</title>
        <authorList>
            <person name="Alessa O."/>
            <person name="Ogura Y."/>
            <person name="Fujitani Y."/>
            <person name="Takami H."/>
            <person name="Hayashi T."/>
            <person name="Sahin N."/>
            <person name="Tani A."/>
        </authorList>
    </citation>
    <scope>NUCLEOTIDE SEQUENCE</scope>
    <source>
        <strain evidence="1">DSM 19015</strain>
    </source>
</reference>
<dbReference type="RefSeq" id="WP_238244668.1">
    <property type="nucleotide sequence ID" value="NZ_BPQP01000038.1"/>
</dbReference>
<dbReference type="EMBL" id="BPQP01000038">
    <property type="protein sequence ID" value="GJD95530.1"/>
    <property type="molecule type" value="Genomic_DNA"/>
</dbReference>
<evidence type="ECO:0008006" key="3">
    <source>
        <dbReference type="Google" id="ProtNLM"/>
    </source>
</evidence>
<name>A0ABQ4RYR9_9HYPH</name>
<keyword evidence="2" id="KW-1185">Reference proteome</keyword>
<proteinExistence type="predicted"/>
<comment type="caution">
    <text evidence="1">The sequence shown here is derived from an EMBL/GenBank/DDBJ whole genome shotgun (WGS) entry which is preliminary data.</text>
</comment>
<sequence length="76" mass="8465">MPTLHRLPNCKIAIYADDHNPPHFHIEGKGWRVLVAIDGLRVLAGNPSKAGAAMDWAASNTALLRTEWQRLNRPRG</sequence>
<dbReference type="Pfam" id="PF13711">
    <property type="entry name" value="DUF4160"/>
    <property type="match status" value="1"/>
</dbReference>
<accession>A0ABQ4RYR9</accession>